<dbReference type="PIRSF" id="PIRSF000077">
    <property type="entry name" value="Thioredoxin"/>
    <property type="match status" value="1"/>
</dbReference>
<evidence type="ECO:0000256" key="3">
    <source>
        <dbReference type="ARBA" id="ARBA00022448"/>
    </source>
</evidence>
<dbReference type="PRINTS" id="PR00421">
    <property type="entry name" value="THIOREDOXIN"/>
</dbReference>
<proteinExistence type="inferred from homology"/>
<feature type="active site" description="Nucleophile" evidence="9">
    <location>
        <position position="32"/>
    </location>
</feature>
<evidence type="ECO:0000256" key="7">
    <source>
        <dbReference type="NCBIfam" id="TIGR01068"/>
    </source>
</evidence>
<dbReference type="PROSITE" id="PS00194">
    <property type="entry name" value="THIOREDOXIN_1"/>
    <property type="match status" value="1"/>
</dbReference>
<evidence type="ECO:0000256" key="5">
    <source>
        <dbReference type="ARBA" id="ARBA00023157"/>
    </source>
</evidence>
<dbReference type="PANTHER" id="PTHR45663">
    <property type="entry name" value="GEO12009P1"/>
    <property type="match status" value="1"/>
</dbReference>
<evidence type="ECO:0000256" key="2">
    <source>
        <dbReference type="ARBA" id="ARBA00020570"/>
    </source>
</evidence>
<evidence type="ECO:0000256" key="1">
    <source>
        <dbReference type="ARBA" id="ARBA00008987"/>
    </source>
</evidence>
<comment type="caution">
    <text evidence="12">The sequence shown here is derived from an EMBL/GenBank/DDBJ whole genome shotgun (WGS) entry which is preliminary data.</text>
</comment>
<keyword evidence="3" id="KW-0813">Transport</keyword>
<dbReference type="InterPro" id="IPR005746">
    <property type="entry name" value="Thioredoxin"/>
</dbReference>
<feature type="active site" description="Nucleophile" evidence="9">
    <location>
        <position position="29"/>
    </location>
</feature>
<dbReference type="InterPro" id="IPR013766">
    <property type="entry name" value="Thioredoxin_domain"/>
</dbReference>
<gene>
    <name evidence="12" type="primary">trxA</name>
    <name evidence="12" type="ORF">KDK92_08110</name>
</gene>
<dbReference type="Pfam" id="PF00085">
    <property type="entry name" value="Thioredoxin"/>
    <property type="match status" value="1"/>
</dbReference>
<evidence type="ECO:0000313" key="13">
    <source>
        <dbReference type="Proteomes" id="UP001056429"/>
    </source>
</evidence>
<evidence type="ECO:0000256" key="4">
    <source>
        <dbReference type="ARBA" id="ARBA00022982"/>
    </source>
</evidence>
<dbReference type="SUPFAM" id="SSF52833">
    <property type="entry name" value="Thioredoxin-like"/>
    <property type="match status" value="1"/>
</dbReference>
<keyword evidence="6 10" id="KW-0676">Redox-active center</keyword>
<dbReference type="InterPro" id="IPR017937">
    <property type="entry name" value="Thioredoxin_CS"/>
</dbReference>
<feature type="disulfide bond" description="Redox-active" evidence="10">
    <location>
        <begin position="29"/>
        <end position="32"/>
    </location>
</feature>
<feature type="domain" description="Thioredoxin" evidence="11">
    <location>
        <begin position="1"/>
        <end position="104"/>
    </location>
</feature>
<evidence type="ECO:0000256" key="8">
    <source>
        <dbReference type="PIRNR" id="PIRNR000077"/>
    </source>
</evidence>
<keyword evidence="4" id="KW-0249">Electron transport</keyword>
<dbReference type="Gene3D" id="3.40.30.10">
    <property type="entry name" value="Glutaredoxin"/>
    <property type="match status" value="1"/>
</dbReference>
<comment type="similarity">
    <text evidence="1 8">Belongs to the thioredoxin family.</text>
</comment>
<feature type="site" description="Contributes to redox potential value" evidence="9">
    <location>
        <position position="30"/>
    </location>
</feature>
<evidence type="ECO:0000259" key="11">
    <source>
        <dbReference type="PROSITE" id="PS51352"/>
    </source>
</evidence>
<dbReference type="EMBL" id="JAGSOJ010000002">
    <property type="protein sequence ID" value="MCM1989700.1"/>
    <property type="molecule type" value="Genomic_DNA"/>
</dbReference>
<dbReference type="PANTHER" id="PTHR45663:SF11">
    <property type="entry name" value="GEO12009P1"/>
    <property type="match status" value="1"/>
</dbReference>
<dbReference type="AlphaFoldDB" id="A0A9J6P022"/>
<dbReference type="PROSITE" id="PS51352">
    <property type="entry name" value="THIOREDOXIN_2"/>
    <property type="match status" value="1"/>
</dbReference>
<keyword evidence="13" id="KW-1185">Reference proteome</keyword>
<sequence length="104" mass="11744">MLEITQNNFNKEVAESNDLVVVDFWAPWCGPCKMIAPIMEQLNDEYGDKVKFVKLNVDDNPVLANHFKVASIPTVMMFKSGKIVDTSIGFKPKQALETIIKQNI</sequence>
<protein>
    <recommendedName>
        <fullName evidence="2 7">Thioredoxin</fullName>
    </recommendedName>
</protein>
<feature type="site" description="Deprotonates C-terminal active site Cys" evidence="9">
    <location>
        <position position="23"/>
    </location>
</feature>
<organism evidence="12 13">
    <name type="scientific">Oceanirhabdus seepicola</name>
    <dbReference type="NCBI Taxonomy" id="2828781"/>
    <lineage>
        <taxon>Bacteria</taxon>
        <taxon>Bacillati</taxon>
        <taxon>Bacillota</taxon>
        <taxon>Clostridia</taxon>
        <taxon>Eubacteriales</taxon>
        <taxon>Clostridiaceae</taxon>
        <taxon>Oceanirhabdus</taxon>
    </lineage>
</organism>
<dbReference type="CDD" id="cd02947">
    <property type="entry name" value="TRX_family"/>
    <property type="match status" value="1"/>
</dbReference>
<dbReference type="GO" id="GO:0005829">
    <property type="term" value="C:cytosol"/>
    <property type="evidence" value="ECO:0007669"/>
    <property type="project" value="TreeGrafter"/>
</dbReference>
<evidence type="ECO:0000256" key="9">
    <source>
        <dbReference type="PIRSR" id="PIRSR000077-1"/>
    </source>
</evidence>
<feature type="site" description="Contributes to redox potential value" evidence="9">
    <location>
        <position position="31"/>
    </location>
</feature>
<evidence type="ECO:0000256" key="6">
    <source>
        <dbReference type="ARBA" id="ARBA00023284"/>
    </source>
</evidence>
<reference evidence="12" key="2">
    <citation type="submission" date="2021-04" db="EMBL/GenBank/DDBJ databases">
        <authorList>
            <person name="Dong X."/>
        </authorList>
    </citation>
    <scope>NUCLEOTIDE SEQUENCE</scope>
    <source>
        <strain evidence="12">ZWT</strain>
    </source>
</reference>
<keyword evidence="5 10" id="KW-1015">Disulfide bond</keyword>
<accession>A0A9J6P022</accession>
<dbReference type="GO" id="GO:0015035">
    <property type="term" value="F:protein-disulfide reductase activity"/>
    <property type="evidence" value="ECO:0007669"/>
    <property type="project" value="UniProtKB-UniRule"/>
</dbReference>
<dbReference type="FunFam" id="3.40.30.10:FF:000001">
    <property type="entry name" value="Thioredoxin"/>
    <property type="match status" value="1"/>
</dbReference>
<evidence type="ECO:0000256" key="10">
    <source>
        <dbReference type="PIRSR" id="PIRSR000077-4"/>
    </source>
</evidence>
<dbReference type="NCBIfam" id="TIGR01068">
    <property type="entry name" value="thioredoxin"/>
    <property type="match status" value="1"/>
</dbReference>
<dbReference type="InterPro" id="IPR036249">
    <property type="entry name" value="Thioredoxin-like_sf"/>
</dbReference>
<name>A0A9J6P022_9CLOT</name>
<reference evidence="12" key="1">
    <citation type="journal article" date="2021" name="mSystems">
        <title>Bacteria and Archaea Synergistically Convert Glycine Betaine to Biogenic Methane in the Formosa Cold Seep of the South China Sea.</title>
        <authorList>
            <person name="Li L."/>
            <person name="Zhang W."/>
            <person name="Zhang S."/>
            <person name="Song L."/>
            <person name="Sun Q."/>
            <person name="Zhang H."/>
            <person name="Xiang H."/>
            <person name="Dong X."/>
        </authorList>
    </citation>
    <scope>NUCLEOTIDE SEQUENCE</scope>
    <source>
        <strain evidence="12">ZWT</strain>
    </source>
</reference>
<evidence type="ECO:0000313" key="12">
    <source>
        <dbReference type="EMBL" id="MCM1989700.1"/>
    </source>
</evidence>
<dbReference type="Proteomes" id="UP001056429">
    <property type="component" value="Unassembled WGS sequence"/>
</dbReference>
<dbReference type="GO" id="GO:0045454">
    <property type="term" value="P:cell redox homeostasis"/>
    <property type="evidence" value="ECO:0007669"/>
    <property type="project" value="TreeGrafter"/>
</dbReference>